<comment type="cofactor">
    <cofactor evidence="8">
        <name>Mg(2+)</name>
        <dbReference type="ChEBI" id="CHEBI:18420"/>
    </cofactor>
    <text evidence="8">Binds 1 Mg(2+) ion per subunit.</text>
</comment>
<dbReference type="GO" id="GO:0000287">
    <property type="term" value="F:magnesium ion binding"/>
    <property type="evidence" value="ECO:0007669"/>
    <property type="project" value="UniProtKB-UniRule"/>
</dbReference>
<evidence type="ECO:0000256" key="9">
    <source>
        <dbReference type="RuleBase" id="RU004326"/>
    </source>
</evidence>
<feature type="binding site" description="via phosphate group" evidence="8">
    <location>
        <position position="102"/>
    </location>
    <ligand>
        <name>Mg(2+)</name>
        <dbReference type="ChEBI" id="CHEBI:18420"/>
    </ligand>
</feature>
<evidence type="ECO:0000313" key="16">
    <source>
        <dbReference type="Proteomes" id="UP000199550"/>
    </source>
</evidence>
<evidence type="ECO:0000259" key="14">
    <source>
        <dbReference type="Pfam" id="PF02880"/>
    </source>
</evidence>
<dbReference type="Pfam" id="PF00408">
    <property type="entry name" value="PGM_PMM_IV"/>
    <property type="match status" value="1"/>
</dbReference>
<dbReference type="CDD" id="cd05802">
    <property type="entry name" value="GlmM"/>
    <property type="match status" value="1"/>
</dbReference>
<dbReference type="STRING" id="195913.SAMN04488004_13813"/>
<evidence type="ECO:0000256" key="10">
    <source>
        <dbReference type="RuleBase" id="RU004327"/>
    </source>
</evidence>
<dbReference type="SUPFAM" id="SSF53738">
    <property type="entry name" value="Phosphoglucomutase, first 3 domains"/>
    <property type="match status" value="3"/>
</dbReference>
<dbReference type="InterPro" id="IPR005845">
    <property type="entry name" value="A-D-PHexomutase_a/b/a-II"/>
</dbReference>
<dbReference type="GO" id="GO:0004615">
    <property type="term" value="F:phosphomannomutase activity"/>
    <property type="evidence" value="ECO:0007669"/>
    <property type="project" value="TreeGrafter"/>
</dbReference>
<evidence type="ECO:0000256" key="4">
    <source>
        <dbReference type="ARBA" id="ARBA00022842"/>
    </source>
</evidence>
<dbReference type="EC" id="5.4.2.10" evidence="6 8"/>
<comment type="PTM">
    <text evidence="8">Activated by phosphorylation.</text>
</comment>
<evidence type="ECO:0000256" key="8">
    <source>
        <dbReference type="HAMAP-Rule" id="MF_01554"/>
    </source>
</evidence>
<evidence type="ECO:0000259" key="12">
    <source>
        <dbReference type="Pfam" id="PF02878"/>
    </source>
</evidence>
<dbReference type="EMBL" id="FOTF01000038">
    <property type="protein sequence ID" value="SFL66360.1"/>
    <property type="molecule type" value="Genomic_DNA"/>
</dbReference>
<dbReference type="RefSeq" id="WP_090191890.1">
    <property type="nucleotide sequence ID" value="NZ_FOTF01000038.1"/>
</dbReference>
<evidence type="ECO:0000313" key="15">
    <source>
        <dbReference type="EMBL" id="SFL66360.1"/>
    </source>
</evidence>
<dbReference type="Gene3D" id="3.30.310.50">
    <property type="entry name" value="Alpha-D-phosphohexomutase, C-terminal domain"/>
    <property type="match status" value="1"/>
</dbReference>
<evidence type="ECO:0000256" key="6">
    <source>
        <dbReference type="ARBA" id="ARBA00066330"/>
    </source>
</evidence>
<gene>
    <name evidence="8" type="primary">glmM</name>
    <name evidence="15" type="ORF">SAMN04488004_13813</name>
</gene>
<dbReference type="GO" id="GO:0006048">
    <property type="term" value="P:UDP-N-acetylglucosamine biosynthetic process"/>
    <property type="evidence" value="ECO:0007669"/>
    <property type="project" value="TreeGrafter"/>
</dbReference>
<dbReference type="Proteomes" id="UP000199550">
    <property type="component" value="Unassembled WGS sequence"/>
</dbReference>
<dbReference type="InterPro" id="IPR005846">
    <property type="entry name" value="A-D-PHexomutase_a/b/a-III"/>
</dbReference>
<dbReference type="InterPro" id="IPR005844">
    <property type="entry name" value="A-D-PHexomutase_a/b/a-I"/>
</dbReference>
<dbReference type="PANTHER" id="PTHR42946">
    <property type="entry name" value="PHOSPHOHEXOSE MUTASE"/>
    <property type="match status" value="1"/>
</dbReference>
<evidence type="ECO:0000256" key="1">
    <source>
        <dbReference type="ARBA" id="ARBA00010231"/>
    </source>
</evidence>
<organism evidence="15 16">
    <name type="scientific">Loktanella salsilacus</name>
    <dbReference type="NCBI Taxonomy" id="195913"/>
    <lineage>
        <taxon>Bacteria</taxon>
        <taxon>Pseudomonadati</taxon>
        <taxon>Pseudomonadota</taxon>
        <taxon>Alphaproteobacteria</taxon>
        <taxon>Rhodobacterales</taxon>
        <taxon>Roseobacteraceae</taxon>
        <taxon>Loktanella</taxon>
    </lineage>
</organism>
<feature type="binding site" evidence="8">
    <location>
        <position position="241"/>
    </location>
    <ligand>
        <name>Mg(2+)</name>
        <dbReference type="ChEBI" id="CHEBI:18420"/>
    </ligand>
</feature>
<dbReference type="NCBIfam" id="NF008139">
    <property type="entry name" value="PRK10887.1"/>
    <property type="match status" value="1"/>
</dbReference>
<dbReference type="OrthoDB" id="9803322at2"/>
<feature type="domain" description="Alpha-D-phosphohexomutase alpha/beta/alpha" evidence="13">
    <location>
        <begin position="157"/>
        <end position="254"/>
    </location>
</feature>
<keyword evidence="16" id="KW-1185">Reference proteome</keyword>
<dbReference type="Pfam" id="PF02880">
    <property type="entry name" value="PGM_PMM_III"/>
    <property type="match status" value="1"/>
</dbReference>
<dbReference type="InterPro" id="IPR050060">
    <property type="entry name" value="Phosphoglucosamine_mutase"/>
</dbReference>
<dbReference type="GO" id="GO:0005829">
    <property type="term" value="C:cytosol"/>
    <property type="evidence" value="ECO:0007669"/>
    <property type="project" value="TreeGrafter"/>
</dbReference>
<feature type="domain" description="Alpha-D-phosphohexomutase C-terminal" evidence="11">
    <location>
        <begin position="376"/>
        <end position="438"/>
    </location>
</feature>
<dbReference type="Pfam" id="PF02878">
    <property type="entry name" value="PGM_PMM_I"/>
    <property type="match status" value="1"/>
</dbReference>
<comment type="similarity">
    <text evidence="1 8 9">Belongs to the phosphohexose mutase family.</text>
</comment>
<dbReference type="InterPro" id="IPR036900">
    <property type="entry name" value="A-D-PHexomutase_C_sf"/>
</dbReference>
<evidence type="ECO:0000256" key="2">
    <source>
        <dbReference type="ARBA" id="ARBA00022553"/>
    </source>
</evidence>
<proteinExistence type="inferred from homology"/>
<dbReference type="InterPro" id="IPR005841">
    <property type="entry name" value="Alpha-D-phosphohexomutase_SF"/>
</dbReference>
<dbReference type="Pfam" id="PF02879">
    <property type="entry name" value="PGM_PMM_II"/>
    <property type="match status" value="1"/>
</dbReference>
<dbReference type="InterPro" id="IPR005843">
    <property type="entry name" value="A-D-PHexomutase_C"/>
</dbReference>
<evidence type="ECO:0000256" key="3">
    <source>
        <dbReference type="ARBA" id="ARBA00022723"/>
    </source>
</evidence>
<feature type="binding site" evidence="8">
    <location>
        <position position="245"/>
    </location>
    <ligand>
        <name>Mg(2+)</name>
        <dbReference type="ChEBI" id="CHEBI:18420"/>
    </ligand>
</feature>
<keyword evidence="5 8" id="KW-0413">Isomerase</keyword>
<dbReference type="InterPro" id="IPR006352">
    <property type="entry name" value="GlmM_bact"/>
</dbReference>
<feature type="active site" description="Phosphoserine intermediate" evidence="8">
    <location>
        <position position="102"/>
    </location>
</feature>
<feature type="domain" description="Alpha-D-phosphohexomutase alpha/beta/alpha" evidence="14">
    <location>
        <begin position="258"/>
        <end position="364"/>
    </location>
</feature>
<dbReference type="NCBIfam" id="TIGR01455">
    <property type="entry name" value="glmM"/>
    <property type="match status" value="1"/>
</dbReference>
<evidence type="ECO:0000256" key="7">
    <source>
        <dbReference type="ARBA" id="ARBA00068193"/>
    </source>
</evidence>
<dbReference type="FunFam" id="3.40.120.10:FF:000001">
    <property type="entry name" value="Phosphoglucosamine mutase"/>
    <property type="match status" value="1"/>
</dbReference>
<dbReference type="InterPro" id="IPR016055">
    <property type="entry name" value="A-D-PHexomutase_a/b/a-I/II/III"/>
</dbReference>
<feature type="domain" description="Alpha-D-phosphohexomutase alpha/beta/alpha" evidence="12">
    <location>
        <begin position="4"/>
        <end position="133"/>
    </location>
</feature>
<dbReference type="PRINTS" id="PR00509">
    <property type="entry name" value="PGMPMM"/>
</dbReference>
<dbReference type="PROSITE" id="PS00710">
    <property type="entry name" value="PGM_PMM"/>
    <property type="match status" value="1"/>
</dbReference>
<dbReference type="FunFam" id="3.40.120.10:FF:000002">
    <property type="entry name" value="Phosphoglucosamine mutase"/>
    <property type="match status" value="1"/>
</dbReference>
<dbReference type="GO" id="GO:0009252">
    <property type="term" value="P:peptidoglycan biosynthetic process"/>
    <property type="evidence" value="ECO:0007669"/>
    <property type="project" value="TreeGrafter"/>
</dbReference>
<evidence type="ECO:0000256" key="5">
    <source>
        <dbReference type="ARBA" id="ARBA00023235"/>
    </source>
</evidence>
<dbReference type="FunFam" id="3.30.310.50:FF:000001">
    <property type="entry name" value="Phosphoglucosamine mutase"/>
    <property type="match status" value="1"/>
</dbReference>
<dbReference type="GO" id="GO:0008966">
    <property type="term" value="F:phosphoglucosamine mutase activity"/>
    <property type="evidence" value="ECO:0007669"/>
    <property type="project" value="UniProtKB-UniRule"/>
</dbReference>
<reference evidence="15 16" key="1">
    <citation type="submission" date="2016-10" db="EMBL/GenBank/DDBJ databases">
        <authorList>
            <person name="de Groot N.N."/>
        </authorList>
    </citation>
    <scope>NUCLEOTIDE SEQUENCE [LARGE SCALE GENOMIC DNA]</scope>
    <source>
        <strain evidence="15 16">DSM 16199</strain>
    </source>
</reference>
<sequence>MHTKIFGTDGVRGRANRWPMTADMALRLGQIAGLHFTRSKRRHTVVIGKDTRLSGYMLEHALVAGFTAAGMDVILTGPLPTPGVGMLTRSMRADAGVMISASHNPHWDNGIKFFGPDGFKLSDADEEAIEAGLRMNAPMAEPAHIGRAMRIDGAVDRYIEFAKHTFPRDMRLDGMKIVVDAANGAAHRAAPRLIWELGAEVIEIGTTPNGTNINEDCGSTAPRAACEAVVAHGADLGIALDGDADRVHMIDETGKVVDGDQIMAVIATEAKRRDALRRDTLVATVMSNMGLARHLAANNIALERTQVGDRHVVERMRALGCNVGGEQSGHIIMSDHVTTGDGLIAALQVLAAIRRMDDAASVAMNRFKPMPQVLRNVQVAAGAQPLEMEAVQKLIASAGARLGDTGRILVRPSGTEPVIRVMAEGEDEALLHSMTEEIGDAMARTQPAHAVGVHTLFKSLSA</sequence>
<comment type="catalytic activity">
    <reaction evidence="8 10">
        <text>alpha-D-glucosamine 1-phosphate = D-glucosamine 6-phosphate</text>
        <dbReference type="Rhea" id="RHEA:23424"/>
        <dbReference type="ChEBI" id="CHEBI:58516"/>
        <dbReference type="ChEBI" id="CHEBI:58725"/>
        <dbReference type="EC" id="5.4.2.10"/>
    </reaction>
</comment>
<protein>
    <recommendedName>
        <fullName evidence="7 8">Phosphoglucosamine mutase</fullName>
        <ecNumber evidence="6 8">5.4.2.10</ecNumber>
    </recommendedName>
</protein>
<dbReference type="HAMAP" id="MF_01554_B">
    <property type="entry name" value="GlmM_B"/>
    <property type="match status" value="1"/>
</dbReference>
<dbReference type="SUPFAM" id="SSF55957">
    <property type="entry name" value="Phosphoglucomutase, C-terminal domain"/>
    <property type="match status" value="1"/>
</dbReference>
<dbReference type="GO" id="GO:0005975">
    <property type="term" value="P:carbohydrate metabolic process"/>
    <property type="evidence" value="ECO:0007669"/>
    <property type="project" value="InterPro"/>
</dbReference>
<dbReference type="AlphaFoldDB" id="A0A1I4JIG9"/>
<keyword evidence="2 8" id="KW-0597">Phosphoprotein</keyword>
<accession>A0A1I4JIG9</accession>
<feature type="modified residue" description="Phosphoserine" evidence="8">
    <location>
        <position position="102"/>
    </location>
</feature>
<evidence type="ECO:0000259" key="11">
    <source>
        <dbReference type="Pfam" id="PF00408"/>
    </source>
</evidence>
<comment type="function">
    <text evidence="8 10">Catalyzes the conversion of glucosamine-6-phosphate to glucosamine-1-phosphate.</text>
</comment>
<evidence type="ECO:0000259" key="13">
    <source>
        <dbReference type="Pfam" id="PF02879"/>
    </source>
</evidence>
<name>A0A1I4JIG9_9RHOB</name>
<keyword evidence="3 8" id="KW-0479">Metal-binding</keyword>
<keyword evidence="4 8" id="KW-0460">Magnesium</keyword>
<feature type="binding site" evidence="8">
    <location>
        <position position="243"/>
    </location>
    <ligand>
        <name>Mg(2+)</name>
        <dbReference type="ChEBI" id="CHEBI:18420"/>
    </ligand>
</feature>
<dbReference type="Gene3D" id="3.40.120.10">
    <property type="entry name" value="Alpha-D-Glucose-1,6-Bisphosphate, subunit A, domain 3"/>
    <property type="match status" value="3"/>
</dbReference>
<dbReference type="PANTHER" id="PTHR42946:SF1">
    <property type="entry name" value="PHOSPHOGLUCOMUTASE (ALPHA-D-GLUCOSE-1,6-BISPHOSPHATE-DEPENDENT)"/>
    <property type="match status" value="1"/>
</dbReference>
<dbReference type="InterPro" id="IPR016066">
    <property type="entry name" value="A-D-PHexomutase_CS"/>
</dbReference>